<dbReference type="Proteomes" id="UP000249082">
    <property type="component" value="Unassembled WGS sequence"/>
</dbReference>
<evidence type="ECO:0000256" key="1">
    <source>
        <dbReference type="SAM" id="Phobius"/>
    </source>
</evidence>
<feature type="transmembrane region" description="Helical" evidence="1">
    <location>
        <begin position="102"/>
        <end position="121"/>
    </location>
</feature>
<evidence type="ECO:0000259" key="2">
    <source>
        <dbReference type="Pfam" id="PF04773"/>
    </source>
</evidence>
<keyword evidence="1" id="KW-1133">Transmembrane helix</keyword>
<feature type="domain" description="FecR N-terminal" evidence="3">
    <location>
        <begin position="15"/>
        <end position="57"/>
    </location>
</feature>
<evidence type="ECO:0000313" key="4">
    <source>
        <dbReference type="EMBL" id="PZQ53304.1"/>
    </source>
</evidence>
<accession>A0A2W5NJZ1</accession>
<organism evidence="4 5">
    <name type="scientific">Novosphingobium pentaromativorans</name>
    <dbReference type="NCBI Taxonomy" id="205844"/>
    <lineage>
        <taxon>Bacteria</taxon>
        <taxon>Pseudomonadati</taxon>
        <taxon>Pseudomonadota</taxon>
        <taxon>Alphaproteobacteria</taxon>
        <taxon>Sphingomonadales</taxon>
        <taxon>Sphingomonadaceae</taxon>
        <taxon>Novosphingobium</taxon>
    </lineage>
</organism>
<dbReference type="InterPro" id="IPR012373">
    <property type="entry name" value="Ferrdict_sens_TM"/>
</dbReference>
<name>A0A2W5NJZ1_9SPHN</name>
<dbReference type="PANTHER" id="PTHR30273:SF2">
    <property type="entry name" value="PROTEIN FECR"/>
    <property type="match status" value="1"/>
</dbReference>
<dbReference type="Pfam" id="PF16220">
    <property type="entry name" value="DUF4880"/>
    <property type="match status" value="1"/>
</dbReference>
<sequence>MNVEREKPIDRDVNRAAARWFAERETGEWSAADEERLGRWLDADPEHVAAFARAETLWASMDAVGLPIHTGDAEVVPLPSTRPAALRQNAVRRPVWRKARRLHRAGGAIAAGIALLLVIAADIPTRLQADAMTGTGEIRAMTLPDGSLATLDTGTAISFDASGRKVTLLKGEAAFQVAPDPAHPFTVSAGTGSTTALGTRFIVRREGAETQVTVSEHSVRIASAGRSAVLYEGEALHYGSGGISAARSVVVANLDAWTRGRIRVVNRPLGDVVAELARYHRGYIGVLGSEIAKRPVSGTFDLHDPAGAIDVIERTLGLRTTRLTDRLILIHG</sequence>
<comment type="caution">
    <text evidence="4">The sequence shown here is derived from an EMBL/GenBank/DDBJ whole genome shotgun (WGS) entry which is preliminary data.</text>
</comment>
<evidence type="ECO:0000259" key="3">
    <source>
        <dbReference type="Pfam" id="PF16220"/>
    </source>
</evidence>
<dbReference type="GO" id="GO:0016989">
    <property type="term" value="F:sigma factor antagonist activity"/>
    <property type="evidence" value="ECO:0007669"/>
    <property type="project" value="TreeGrafter"/>
</dbReference>
<dbReference type="InterPro" id="IPR032623">
    <property type="entry name" value="FecR_N"/>
</dbReference>
<dbReference type="Gene3D" id="2.60.120.1440">
    <property type="match status" value="1"/>
</dbReference>
<keyword evidence="1" id="KW-0472">Membrane</keyword>
<dbReference type="Pfam" id="PF04773">
    <property type="entry name" value="FecR"/>
    <property type="match status" value="1"/>
</dbReference>
<dbReference type="PIRSF" id="PIRSF018266">
    <property type="entry name" value="FecR"/>
    <property type="match status" value="1"/>
</dbReference>
<feature type="domain" description="FecR protein" evidence="2">
    <location>
        <begin position="132"/>
        <end position="219"/>
    </location>
</feature>
<gene>
    <name evidence="4" type="ORF">DI555_16820</name>
</gene>
<proteinExistence type="predicted"/>
<keyword evidence="1" id="KW-0812">Transmembrane</keyword>
<dbReference type="InterPro" id="IPR006860">
    <property type="entry name" value="FecR"/>
</dbReference>
<dbReference type="EMBL" id="QFPX01000016">
    <property type="protein sequence ID" value="PZQ53304.1"/>
    <property type="molecule type" value="Genomic_DNA"/>
</dbReference>
<evidence type="ECO:0000313" key="5">
    <source>
        <dbReference type="Proteomes" id="UP000249082"/>
    </source>
</evidence>
<reference evidence="4 5" key="1">
    <citation type="submission" date="2017-08" db="EMBL/GenBank/DDBJ databases">
        <title>Infants hospitalized years apart are colonized by the same room-sourced microbial strains.</title>
        <authorList>
            <person name="Brooks B."/>
            <person name="Olm M.R."/>
            <person name="Firek B.A."/>
            <person name="Baker R."/>
            <person name="Thomas B.C."/>
            <person name="Morowitz M.J."/>
            <person name="Banfield J.F."/>
        </authorList>
    </citation>
    <scope>NUCLEOTIDE SEQUENCE [LARGE SCALE GENOMIC DNA]</scope>
    <source>
        <strain evidence="4">S2_005_002_R2_33</strain>
    </source>
</reference>
<dbReference type="PANTHER" id="PTHR30273">
    <property type="entry name" value="PERIPLASMIC SIGNAL SENSOR AND SIGMA FACTOR ACTIVATOR FECR-RELATED"/>
    <property type="match status" value="1"/>
</dbReference>
<protein>
    <submittedName>
        <fullName evidence="4">Iron dicitrate transport regulator FecR</fullName>
    </submittedName>
</protein>
<dbReference type="AlphaFoldDB" id="A0A2W5NJZ1"/>